<evidence type="ECO:0000313" key="3">
    <source>
        <dbReference type="Proteomes" id="UP000813824"/>
    </source>
</evidence>
<name>A0A8K0XMH9_9AGAR</name>
<gene>
    <name evidence="2" type="ORF">BXZ70DRAFT_976289</name>
</gene>
<dbReference type="OrthoDB" id="433924at2759"/>
<reference evidence="2" key="1">
    <citation type="journal article" date="2021" name="New Phytol.">
        <title>Evolutionary innovations through gain and loss of genes in the ectomycorrhizal Boletales.</title>
        <authorList>
            <person name="Wu G."/>
            <person name="Miyauchi S."/>
            <person name="Morin E."/>
            <person name="Kuo A."/>
            <person name="Drula E."/>
            <person name="Varga T."/>
            <person name="Kohler A."/>
            <person name="Feng B."/>
            <person name="Cao Y."/>
            <person name="Lipzen A."/>
            <person name="Daum C."/>
            <person name="Hundley H."/>
            <person name="Pangilinan J."/>
            <person name="Johnson J."/>
            <person name="Barry K."/>
            <person name="LaButti K."/>
            <person name="Ng V."/>
            <person name="Ahrendt S."/>
            <person name="Min B."/>
            <person name="Choi I.G."/>
            <person name="Park H."/>
            <person name="Plett J.M."/>
            <person name="Magnuson J."/>
            <person name="Spatafora J.W."/>
            <person name="Nagy L.G."/>
            <person name="Henrissat B."/>
            <person name="Grigoriev I.V."/>
            <person name="Yang Z.L."/>
            <person name="Xu J."/>
            <person name="Martin F.M."/>
        </authorList>
    </citation>
    <scope>NUCLEOTIDE SEQUENCE</scope>
    <source>
        <strain evidence="2">KKN 215</strain>
    </source>
</reference>
<dbReference type="PROSITE" id="PS50013">
    <property type="entry name" value="CHROMO_2"/>
    <property type="match status" value="1"/>
</dbReference>
<dbReference type="Pfam" id="PF18723">
    <property type="entry name" value="HMUDK_hel"/>
    <property type="match status" value="1"/>
</dbReference>
<accession>A0A8K0XMH9</accession>
<dbReference type="Proteomes" id="UP000813824">
    <property type="component" value="Unassembled WGS sequence"/>
</dbReference>
<dbReference type="InterPro" id="IPR000953">
    <property type="entry name" value="Chromo/chromo_shadow_dom"/>
</dbReference>
<proteinExistence type="predicted"/>
<keyword evidence="3" id="KW-1185">Reference proteome</keyword>
<evidence type="ECO:0000313" key="2">
    <source>
        <dbReference type="EMBL" id="KAH8093785.1"/>
    </source>
</evidence>
<dbReference type="Gene3D" id="2.40.50.40">
    <property type="match status" value="1"/>
</dbReference>
<organism evidence="2 3">
    <name type="scientific">Cristinia sonorae</name>
    <dbReference type="NCBI Taxonomy" id="1940300"/>
    <lineage>
        <taxon>Eukaryota</taxon>
        <taxon>Fungi</taxon>
        <taxon>Dikarya</taxon>
        <taxon>Basidiomycota</taxon>
        <taxon>Agaricomycotina</taxon>
        <taxon>Agaricomycetes</taxon>
        <taxon>Agaricomycetidae</taxon>
        <taxon>Agaricales</taxon>
        <taxon>Pleurotineae</taxon>
        <taxon>Stephanosporaceae</taxon>
        <taxon>Cristinia</taxon>
    </lineage>
</organism>
<dbReference type="InterPro" id="IPR016197">
    <property type="entry name" value="Chromo-like_dom_sf"/>
</dbReference>
<dbReference type="EMBL" id="JAEVFJ010000028">
    <property type="protein sequence ID" value="KAH8093785.1"/>
    <property type="molecule type" value="Genomic_DNA"/>
</dbReference>
<dbReference type="SUPFAM" id="SSF54160">
    <property type="entry name" value="Chromo domain-like"/>
    <property type="match status" value="1"/>
</dbReference>
<evidence type="ECO:0000259" key="1">
    <source>
        <dbReference type="PROSITE" id="PS50013"/>
    </source>
</evidence>
<sequence>MMARTKNTFPQPVKTYIKTIPVPSGRDVSRPGPAKGAIKTVSFAGQPFPVSPILDTFFWYMAERHRIHQLRCAGQEKPWSKDDILNSHCFTNVFRVYDRTTQYILRNVIQKGSQDLYEVTFRVLLFRFFNRPETWEYLEEHLGNPTLKWSEFDVGAYDRVLSLLVSRTGSALYGAAYICPAPPFGWPKNHSNHLRLVQLLMNDDLPKELVKCKFLKDAHGRIGLYPSIGDFIGFQLLLDLNMSSHFKWSEQEWAALGPGSSACLRKMFGPSIAGYEQDAIRYLYESQESHFARLGITRNQVPRLCEGRPAGVSAVDIEHSLCECEKYSRGRFPHIKGKRTQVGRTFKASSEPITTEIPEHWKYPVAKMAPPLNPPPALVDKGQVWYEVSHIVAEKKNSGSGGGGGGSVGKGKYLVRWVGYGPEDDWWQEEKDLENDAPVLLAQWTATKNRIAKRIAQLQL</sequence>
<dbReference type="AlphaFoldDB" id="A0A8K0XMH9"/>
<dbReference type="GO" id="GO:0006338">
    <property type="term" value="P:chromatin remodeling"/>
    <property type="evidence" value="ECO:0007669"/>
    <property type="project" value="UniProtKB-ARBA"/>
</dbReference>
<dbReference type="InterPro" id="IPR040684">
    <property type="entry name" value="HMUDK_hel"/>
</dbReference>
<comment type="caution">
    <text evidence="2">The sequence shown here is derived from an EMBL/GenBank/DDBJ whole genome shotgun (WGS) entry which is preliminary data.</text>
</comment>
<feature type="domain" description="Chromo" evidence="1">
    <location>
        <begin position="386"/>
        <end position="444"/>
    </location>
</feature>
<protein>
    <recommendedName>
        <fullName evidence="1">Chromo domain-containing protein</fullName>
    </recommendedName>
</protein>
<dbReference type="InterPro" id="IPR023780">
    <property type="entry name" value="Chromo_domain"/>
</dbReference>
<dbReference type="Pfam" id="PF00385">
    <property type="entry name" value="Chromo"/>
    <property type="match status" value="1"/>
</dbReference>